<evidence type="ECO:0000256" key="6">
    <source>
        <dbReference type="PIRSR" id="PIRSR625650-3"/>
    </source>
</evidence>
<organism evidence="9 10">
    <name type="scientific">Oceanibacterium hippocampi</name>
    <dbReference type="NCBI Taxonomy" id="745714"/>
    <lineage>
        <taxon>Bacteria</taxon>
        <taxon>Pseudomonadati</taxon>
        <taxon>Pseudomonadota</taxon>
        <taxon>Alphaproteobacteria</taxon>
        <taxon>Sneathiellales</taxon>
        <taxon>Sneathiellaceae</taxon>
        <taxon>Oceanibacterium</taxon>
    </lineage>
</organism>
<reference evidence="9 10" key="1">
    <citation type="submission" date="2017-03" db="EMBL/GenBank/DDBJ databases">
        <authorList>
            <person name="Afonso C.L."/>
            <person name="Miller P.J."/>
            <person name="Scott M.A."/>
            <person name="Spackman E."/>
            <person name="Goraichik I."/>
            <person name="Dimitrov K.M."/>
            <person name="Suarez D.L."/>
            <person name="Swayne D.E."/>
        </authorList>
    </citation>
    <scope>NUCLEOTIDE SEQUENCE [LARGE SCALE GENOMIC DNA]</scope>
    <source>
        <strain evidence="9 10">CECT 7691</strain>
    </source>
</reference>
<accession>A0A1Y5S152</accession>
<dbReference type="SUPFAM" id="SSF55103">
    <property type="entry name" value="FAD-linked oxidases, C-terminal domain"/>
    <property type="match status" value="1"/>
</dbReference>
<dbReference type="PANTHER" id="PTHR46568">
    <property type="entry name" value="ALKYLDIHYDROXYACETONEPHOSPHATE SYNTHASE, PEROXISOMAL"/>
    <property type="match status" value="1"/>
</dbReference>
<evidence type="ECO:0000256" key="5">
    <source>
        <dbReference type="PIRSR" id="PIRSR625650-2"/>
    </source>
</evidence>
<feature type="domain" description="FAD-binding PCMH-type" evidence="8">
    <location>
        <begin position="94"/>
        <end position="276"/>
    </location>
</feature>
<dbReference type="GO" id="GO:0008610">
    <property type="term" value="P:lipid biosynthetic process"/>
    <property type="evidence" value="ECO:0007669"/>
    <property type="project" value="InterPro"/>
</dbReference>
<dbReference type="EMBL" id="FWFR01000001">
    <property type="protein sequence ID" value="SLN30287.1"/>
    <property type="molecule type" value="Genomic_DNA"/>
</dbReference>
<dbReference type="Pfam" id="PF01565">
    <property type="entry name" value="FAD_binding_4"/>
    <property type="match status" value="1"/>
</dbReference>
<protein>
    <submittedName>
        <fullName evidence="9">Putative FAD-linked oxidoreductase</fullName>
        <ecNumber evidence="9">1.-.-.-</ecNumber>
    </submittedName>
</protein>
<keyword evidence="9" id="KW-0560">Oxidoreductase</keyword>
<evidence type="ECO:0000256" key="4">
    <source>
        <dbReference type="PIRSR" id="PIRSR625650-1"/>
    </source>
</evidence>
<dbReference type="AlphaFoldDB" id="A0A1Y5S152"/>
<dbReference type="Gene3D" id="3.30.300.330">
    <property type="match status" value="1"/>
</dbReference>
<dbReference type="InterPro" id="IPR006094">
    <property type="entry name" value="Oxid_FAD_bind_N"/>
</dbReference>
<evidence type="ECO:0000313" key="10">
    <source>
        <dbReference type="Proteomes" id="UP000193200"/>
    </source>
</evidence>
<feature type="binding site" evidence="5">
    <location>
        <position position="390"/>
    </location>
    <ligand>
        <name>substrate</name>
    </ligand>
</feature>
<evidence type="ECO:0000256" key="7">
    <source>
        <dbReference type="PIRSR" id="PIRSR625650-4"/>
    </source>
</evidence>
<dbReference type="GO" id="GO:0071949">
    <property type="term" value="F:FAD binding"/>
    <property type="evidence" value="ECO:0007669"/>
    <property type="project" value="InterPro"/>
</dbReference>
<dbReference type="InterPro" id="IPR036318">
    <property type="entry name" value="FAD-bd_PCMH-like_sf"/>
</dbReference>
<dbReference type="InParanoid" id="A0A1Y5S152"/>
<dbReference type="Proteomes" id="UP000193200">
    <property type="component" value="Unassembled WGS sequence"/>
</dbReference>
<comment type="cofactor">
    <cofactor evidence="6">
        <name>FAD</name>
        <dbReference type="ChEBI" id="CHEBI:57692"/>
    </cofactor>
</comment>
<dbReference type="Gene3D" id="3.30.70.3450">
    <property type="match status" value="1"/>
</dbReference>
<dbReference type="InterPro" id="IPR025650">
    <property type="entry name" value="Alkyl-DHAP_Synthase"/>
</dbReference>
<dbReference type="SUPFAM" id="SSF56176">
    <property type="entry name" value="FAD-binding/transporter-associated domain-like"/>
    <property type="match status" value="1"/>
</dbReference>
<evidence type="ECO:0000256" key="1">
    <source>
        <dbReference type="ARBA" id="ARBA00008000"/>
    </source>
</evidence>
<keyword evidence="2" id="KW-0285">Flavoprotein</keyword>
<dbReference type="Pfam" id="PF02913">
    <property type="entry name" value="FAD-oxidase_C"/>
    <property type="match status" value="1"/>
</dbReference>
<keyword evidence="10" id="KW-1185">Reference proteome</keyword>
<gene>
    <name evidence="9" type="ORF">OCH7691_01048</name>
</gene>
<proteinExistence type="inferred from homology"/>
<dbReference type="GO" id="GO:0008609">
    <property type="term" value="F:alkylglycerone-phosphate synthase activity"/>
    <property type="evidence" value="ECO:0007669"/>
    <property type="project" value="InterPro"/>
</dbReference>
<dbReference type="OrthoDB" id="9811557at2"/>
<dbReference type="InterPro" id="IPR004113">
    <property type="entry name" value="FAD-bd_oxidored_4_C"/>
</dbReference>
<feature type="binding site" evidence="6">
    <location>
        <begin position="260"/>
        <end position="266"/>
    </location>
    <ligand>
        <name>FAD</name>
        <dbReference type="ChEBI" id="CHEBI:57692"/>
    </ligand>
</feature>
<evidence type="ECO:0000313" key="9">
    <source>
        <dbReference type="EMBL" id="SLN30287.1"/>
    </source>
</evidence>
<evidence type="ECO:0000256" key="3">
    <source>
        <dbReference type="ARBA" id="ARBA00022827"/>
    </source>
</evidence>
<dbReference type="PANTHER" id="PTHR46568:SF1">
    <property type="entry name" value="ALKYLDIHYDROXYACETONEPHOSPHATE SYNTHASE, PEROXISOMAL"/>
    <property type="match status" value="1"/>
</dbReference>
<keyword evidence="3 6" id="KW-0274">FAD</keyword>
<sequence length="532" mass="57310">MSARQVKFCGWGYEGEGLDATEEKLVLGTVAARFGVDGFERKAAPKPDDITLPAPRVAAPGDLAGLVSADHRDRLLHTYGQSYPDYVRMFARDFAHAPDLVGHPESEEDVAALIDWAGGANVAVIPFGGGTSVVGGVEPAVGDGFAAVMSLDLTGLDRVLEIDRASRAVRVQGGMRTPALEAALKPHGLTLRHFPQSFEMATVGGMIATRSGGHFATLYTHIDDFVEATRSVTGAGIMETRRLPGSGAGPSPDRLMIGSEGSLGVITEAWLRLQDRPTHRASTAILFDDFFAAAECVRQIAQSGLYPANTRLLDQNEALVNGFGDGRRSVVVLGFESHDHPVDAWMNRGLEICRANGGHYDAEAARDPEGHKQGAAGAWRSAFIKMPHFRTAQVANAIISDTFETAITWDRFREFHENVMAATTRALHDATGRAGIVTCRFTHAYPDGAAPYYSFHALGRHGALMEQWTEIKKRASDAVIEHGGTITHHHAVGRDHMPWYARQRPALFGAALKAVKGTLDPHGIFNPGVVVT</sequence>
<evidence type="ECO:0000256" key="2">
    <source>
        <dbReference type="ARBA" id="ARBA00022630"/>
    </source>
</evidence>
<dbReference type="InterPro" id="IPR016169">
    <property type="entry name" value="FAD-bd_PCMH_sub2"/>
</dbReference>
<dbReference type="InterPro" id="IPR016164">
    <property type="entry name" value="FAD-linked_Oxase-like_C"/>
</dbReference>
<dbReference type="InterPro" id="IPR016166">
    <property type="entry name" value="FAD-bd_PCMH"/>
</dbReference>
<dbReference type="EC" id="1.-.-.-" evidence="9"/>
<dbReference type="InterPro" id="IPR016167">
    <property type="entry name" value="FAD-bd_PCMH_sub1"/>
</dbReference>
<dbReference type="Gene3D" id="3.30.43.10">
    <property type="entry name" value="Uridine Diphospho-n-acetylenolpyruvylglucosamine Reductase, domain 2"/>
    <property type="match status" value="1"/>
</dbReference>
<dbReference type="GO" id="GO:0016491">
    <property type="term" value="F:oxidoreductase activity"/>
    <property type="evidence" value="ECO:0007669"/>
    <property type="project" value="UniProtKB-KW"/>
</dbReference>
<feature type="site" description="Important for enzyme activity" evidence="7">
    <location>
        <position position="311"/>
    </location>
</feature>
<comment type="similarity">
    <text evidence="1">Belongs to the FAD-binding oxidoreductase/transferase type 4 family.</text>
</comment>
<dbReference type="Gene3D" id="3.30.465.10">
    <property type="match status" value="1"/>
</dbReference>
<dbReference type="RefSeq" id="WP_085882314.1">
    <property type="nucleotide sequence ID" value="NZ_FWFR01000001.1"/>
</dbReference>
<dbReference type="PROSITE" id="PS51387">
    <property type="entry name" value="FAD_PCMH"/>
    <property type="match status" value="1"/>
</dbReference>
<feature type="binding site" evidence="6">
    <location>
        <begin position="126"/>
        <end position="132"/>
    </location>
    <ligand>
        <name>FAD</name>
        <dbReference type="ChEBI" id="CHEBI:57692"/>
    </ligand>
</feature>
<evidence type="ECO:0000259" key="8">
    <source>
        <dbReference type="PROSITE" id="PS51387"/>
    </source>
</evidence>
<name>A0A1Y5S152_9PROT</name>
<feature type="active site" description="Proton donor/acceptor" evidence="4">
    <location>
        <position position="452"/>
    </location>
</feature>